<organism evidence="3 4">
    <name type="scientific">Anaeromyces robustus</name>
    <dbReference type="NCBI Taxonomy" id="1754192"/>
    <lineage>
        <taxon>Eukaryota</taxon>
        <taxon>Fungi</taxon>
        <taxon>Fungi incertae sedis</taxon>
        <taxon>Chytridiomycota</taxon>
        <taxon>Chytridiomycota incertae sedis</taxon>
        <taxon>Neocallimastigomycetes</taxon>
        <taxon>Neocallimastigales</taxon>
        <taxon>Neocallimastigaceae</taxon>
        <taxon>Anaeromyces</taxon>
    </lineage>
</organism>
<dbReference type="PANTHER" id="PTHR43948">
    <property type="entry name" value="DNAJ HOMOLOG SUBFAMILY B"/>
    <property type="match status" value="1"/>
</dbReference>
<feature type="compositionally biased region" description="Basic residues" evidence="1">
    <location>
        <begin position="270"/>
        <end position="292"/>
    </location>
</feature>
<name>A0A1Y1X6N2_9FUNG</name>
<dbReference type="Proteomes" id="UP000193944">
    <property type="component" value="Unassembled WGS sequence"/>
</dbReference>
<feature type="compositionally biased region" description="Basic residues" evidence="1">
    <location>
        <begin position="307"/>
        <end position="318"/>
    </location>
</feature>
<feature type="compositionally biased region" description="Low complexity" evidence="1">
    <location>
        <begin position="293"/>
        <end position="305"/>
    </location>
</feature>
<dbReference type="PANTHER" id="PTHR43948:SF10">
    <property type="entry name" value="MRJ, ISOFORM E"/>
    <property type="match status" value="1"/>
</dbReference>
<evidence type="ECO:0000256" key="1">
    <source>
        <dbReference type="SAM" id="MobiDB-lite"/>
    </source>
</evidence>
<evidence type="ECO:0000313" key="4">
    <source>
        <dbReference type="Proteomes" id="UP000193944"/>
    </source>
</evidence>
<dbReference type="Gene3D" id="1.10.287.110">
    <property type="entry name" value="DnaJ domain"/>
    <property type="match status" value="1"/>
</dbReference>
<dbReference type="PROSITE" id="PS00636">
    <property type="entry name" value="DNAJ_1"/>
    <property type="match status" value="1"/>
</dbReference>
<feature type="region of interest" description="Disordered" evidence="1">
    <location>
        <begin position="216"/>
        <end position="318"/>
    </location>
</feature>
<dbReference type="SUPFAM" id="SSF46565">
    <property type="entry name" value="Chaperone J-domain"/>
    <property type="match status" value="1"/>
</dbReference>
<sequence length="318" mass="35221">MTTKKYYEILGISESATDADIKKAYRKEALRWHPDKNQDRLEEANERFKLISEAYEVLKDPEQRTIYNKYGDEGYKNRTSGAGGDYGDAGFSTFHFTNPEDLFRQFFGGQDPFAAFFDPFGGSRRGSNSRSRDQFGGGFPSMFGNSFFDDNDDFFGNRGHSGFSSFSSTNFGGPGTSSFTSFSSSSFGGMGGGNFVSTSQRTEIINGKKTIIKETRDGKGNTTVEKTVIEPDGRKTQETIVNGKQQSYITDSGNGSSGERLRLEDQQQYRGHHSHSHSSHSSHSSHHDHSHHSSASNISSNSPPSTKSKKKFGLGHFF</sequence>
<dbReference type="AlphaFoldDB" id="A0A1Y1X6N2"/>
<dbReference type="OrthoDB" id="10250354at2759"/>
<dbReference type="GO" id="GO:0005634">
    <property type="term" value="C:nucleus"/>
    <property type="evidence" value="ECO:0007669"/>
    <property type="project" value="TreeGrafter"/>
</dbReference>
<dbReference type="InterPro" id="IPR018253">
    <property type="entry name" value="DnaJ_domain_CS"/>
</dbReference>
<feature type="compositionally biased region" description="Polar residues" evidence="1">
    <location>
        <begin position="238"/>
        <end position="254"/>
    </location>
</feature>
<reference evidence="3 4" key="1">
    <citation type="submission" date="2016-08" db="EMBL/GenBank/DDBJ databases">
        <title>A Parts List for Fungal Cellulosomes Revealed by Comparative Genomics.</title>
        <authorList>
            <consortium name="DOE Joint Genome Institute"/>
            <person name="Haitjema C.H."/>
            <person name="Gilmore S.P."/>
            <person name="Henske J.K."/>
            <person name="Solomon K.V."/>
            <person name="De Groot R."/>
            <person name="Kuo A."/>
            <person name="Mondo S.J."/>
            <person name="Salamov A.A."/>
            <person name="Labutti K."/>
            <person name="Zhao Z."/>
            <person name="Chiniquy J."/>
            <person name="Barry K."/>
            <person name="Brewer H.M."/>
            <person name="Purvine S.O."/>
            <person name="Wright A.T."/>
            <person name="Boxma B."/>
            <person name="Van Alen T."/>
            <person name="Hackstein J.H."/>
            <person name="Baker S.E."/>
            <person name="Grigoriev I.V."/>
            <person name="O'Malley M.A."/>
        </authorList>
    </citation>
    <scope>NUCLEOTIDE SEQUENCE [LARGE SCALE GENOMIC DNA]</scope>
    <source>
        <strain evidence="3 4">S4</strain>
    </source>
</reference>
<accession>A0A1Y1X6N2</accession>
<comment type="caution">
    <text evidence="3">The sequence shown here is derived from an EMBL/GenBank/DDBJ whole genome shotgun (WGS) entry which is preliminary data.</text>
</comment>
<dbReference type="InterPro" id="IPR036869">
    <property type="entry name" value="J_dom_sf"/>
</dbReference>
<evidence type="ECO:0000259" key="2">
    <source>
        <dbReference type="PROSITE" id="PS50076"/>
    </source>
</evidence>
<proteinExistence type="predicted"/>
<dbReference type="STRING" id="1754192.A0A1Y1X6N2"/>
<evidence type="ECO:0000313" key="3">
    <source>
        <dbReference type="EMBL" id="ORX81036.1"/>
    </source>
</evidence>
<dbReference type="PRINTS" id="PR00625">
    <property type="entry name" value="JDOMAIN"/>
</dbReference>
<dbReference type="PROSITE" id="PS50076">
    <property type="entry name" value="DNAJ_2"/>
    <property type="match status" value="1"/>
</dbReference>
<reference evidence="3 4" key="2">
    <citation type="submission" date="2016-08" db="EMBL/GenBank/DDBJ databases">
        <title>Pervasive Adenine N6-methylation of Active Genes in Fungi.</title>
        <authorList>
            <consortium name="DOE Joint Genome Institute"/>
            <person name="Mondo S.J."/>
            <person name="Dannebaum R.O."/>
            <person name="Kuo R.C."/>
            <person name="Labutti K."/>
            <person name="Haridas S."/>
            <person name="Kuo A."/>
            <person name="Salamov A."/>
            <person name="Ahrendt S.R."/>
            <person name="Lipzen A."/>
            <person name="Sullivan W."/>
            <person name="Andreopoulos W.B."/>
            <person name="Clum A."/>
            <person name="Lindquist E."/>
            <person name="Daum C."/>
            <person name="Ramamoorthy G.K."/>
            <person name="Gryganskyi A."/>
            <person name="Culley D."/>
            <person name="Magnuson J.K."/>
            <person name="James T.Y."/>
            <person name="O'Malley M.A."/>
            <person name="Stajich J.E."/>
            <person name="Spatafora J.W."/>
            <person name="Visel A."/>
            <person name="Grigoriev I.V."/>
        </authorList>
    </citation>
    <scope>NUCLEOTIDE SEQUENCE [LARGE SCALE GENOMIC DNA]</scope>
    <source>
        <strain evidence="3 4">S4</strain>
    </source>
</reference>
<dbReference type="GO" id="GO:0051087">
    <property type="term" value="F:protein-folding chaperone binding"/>
    <property type="evidence" value="ECO:0007669"/>
    <property type="project" value="TreeGrafter"/>
</dbReference>
<dbReference type="GO" id="GO:0044183">
    <property type="term" value="F:protein folding chaperone"/>
    <property type="evidence" value="ECO:0007669"/>
    <property type="project" value="TreeGrafter"/>
</dbReference>
<feature type="compositionally biased region" description="Basic and acidic residues" evidence="1">
    <location>
        <begin position="227"/>
        <end position="237"/>
    </location>
</feature>
<dbReference type="CDD" id="cd06257">
    <property type="entry name" value="DnaJ"/>
    <property type="match status" value="1"/>
</dbReference>
<dbReference type="GO" id="GO:0005737">
    <property type="term" value="C:cytoplasm"/>
    <property type="evidence" value="ECO:0007669"/>
    <property type="project" value="TreeGrafter"/>
</dbReference>
<dbReference type="SMART" id="SM00271">
    <property type="entry name" value="DnaJ"/>
    <property type="match status" value="1"/>
</dbReference>
<feature type="domain" description="J" evidence="2">
    <location>
        <begin position="5"/>
        <end position="71"/>
    </location>
</feature>
<dbReference type="InterPro" id="IPR001623">
    <property type="entry name" value="DnaJ_domain"/>
</dbReference>
<dbReference type="EMBL" id="MCFG01000128">
    <property type="protein sequence ID" value="ORX81036.1"/>
    <property type="molecule type" value="Genomic_DNA"/>
</dbReference>
<dbReference type="Pfam" id="PF00226">
    <property type="entry name" value="DnaJ"/>
    <property type="match status" value="1"/>
</dbReference>
<gene>
    <name evidence="3" type="ORF">BCR32DRAFT_268499</name>
</gene>
<dbReference type="GO" id="GO:0051082">
    <property type="term" value="F:unfolded protein binding"/>
    <property type="evidence" value="ECO:0007669"/>
    <property type="project" value="TreeGrafter"/>
</dbReference>
<keyword evidence="4" id="KW-1185">Reference proteome</keyword>
<protein>
    <submittedName>
        <fullName evidence="3">DnaJ-domain-containing protein</fullName>
    </submittedName>
</protein>